<dbReference type="SMART" id="SM00420">
    <property type="entry name" value="HTH_DEOR"/>
    <property type="match status" value="1"/>
</dbReference>
<dbReference type="Gene3D" id="1.10.10.10">
    <property type="entry name" value="Winged helix-like DNA-binding domain superfamily/Winged helix DNA-binding domain"/>
    <property type="match status" value="1"/>
</dbReference>
<evidence type="ECO:0000256" key="1">
    <source>
        <dbReference type="ARBA" id="ARBA00023015"/>
    </source>
</evidence>
<dbReference type="InterPro" id="IPR036390">
    <property type="entry name" value="WH_DNA-bd_sf"/>
</dbReference>
<dbReference type="InterPro" id="IPR036388">
    <property type="entry name" value="WH-like_DNA-bd_sf"/>
</dbReference>
<keyword evidence="2 5" id="KW-0238">DNA-binding</keyword>
<dbReference type="PANTHER" id="PTHR30363">
    <property type="entry name" value="HTH-TYPE TRANSCRIPTIONAL REGULATOR SRLR-RELATED"/>
    <property type="match status" value="1"/>
</dbReference>
<name>A0ABS8DKG1_9FIRM</name>
<dbReference type="RefSeq" id="WP_066733403.1">
    <property type="nucleotide sequence ID" value="NZ_JAJCIQ010000016.1"/>
</dbReference>
<dbReference type="PROSITE" id="PS00894">
    <property type="entry name" value="HTH_DEOR_1"/>
    <property type="match status" value="1"/>
</dbReference>
<dbReference type="Pfam" id="PF00455">
    <property type="entry name" value="DeoRC"/>
    <property type="match status" value="1"/>
</dbReference>
<dbReference type="GO" id="GO:0003677">
    <property type="term" value="F:DNA binding"/>
    <property type="evidence" value="ECO:0007669"/>
    <property type="project" value="UniProtKB-KW"/>
</dbReference>
<feature type="domain" description="HTH deoR-type" evidence="4">
    <location>
        <begin position="3"/>
        <end position="58"/>
    </location>
</feature>
<protein>
    <submittedName>
        <fullName evidence="5">DeoR/GlpR family DNA-binding transcription regulator</fullName>
    </submittedName>
</protein>
<keyword evidence="1" id="KW-0805">Transcription regulation</keyword>
<dbReference type="InterPro" id="IPR014036">
    <property type="entry name" value="DeoR-like_C"/>
</dbReference>
<dbReference type="EMBL" id="JAJCIS010000016">
    <property type="protein sequence ID" value="MCB7388903.1"/>
    <property type="molecule type" value="Genomic_DNA"/>
</dbReference>
<dbReference type="Proteomes" id="UP001299546">
    <property type="component" value="Unassembled WGS sequence"/>
</dbReference>
<dbReference type="PANTHER" id="PTHR30363:SF44">
    <property type="entry name" value="AGA OPERON TRANSCRIPTIONAL REPRESSOR-RELATED"/>
    <property type="match status" value="1"/>
</dbReference>
<organism evidence="5 6">
    <name type="scientific">Bariatricus massiliensis</name>
    <dbReference type="NCBI Taxonomy" id="1745713"/>
    <lineage>
        <taxon>Bacteria</taxon>
        <taxon>Bacillati</taxon>
        <taxon>Bacillota</taxon>
        <taxon>Clostridia</taxon>
        <taxon>Lachnospirales</taxon>
        <taxon>Lachnospiraceae</taxon>
        <taxon>Bariatricus</taxon>
    </lineage>
</organism>
<dbReference type="PROSITE" id="PS51000">
    <property type="entry name" value="HTH_DEOR_2"/>
    <property type="match status" value="1"/>
</dbReference>
<dbReference type="SUPFAM" id="SSF100950">
    <property type="entry name" value="NagB/RpiA/CoA transferase-like"/>
    <property type="match status" value="1"/>
</dbReference>
<sequence>MFKIERIRRIKEILKDCGQIDVSSLSTLLNVSDATIRNDLEELEQEGFLTRFHGGATINPPESKEHSAGTSWDNMVEYDKNKEDIGVIASKLIREREWIFLGPGTTTYYIAKALRERSNINILTNNFGVAGVLRDVPNIKVLFLGGQMEHQGNYTIPDDLNKELHNIYLDKAFFSIDGLDLHAGYTLSDTAVYDIILTVMERSRETIMAVDCSKFDQRAFMKVGDIDLVNTVITNVNIPDVYKRYFIEHGIRAYTSFDLKPITF</sequence>
<comment type="caution">
    <text evidence="5">The sequence shown here is derived from an EMBL/GenBank/DDBJ whole genome shotgun (WGS) entry which is preliminary data.</text>
</comment>
<reference evidence="5 6" key="1">
    <citation type="submission" date="2021-10" db="EMBL/GenBank/DDBJ databases">
        <title>Collection of gut derived symbiotic bacterial strains cultured from healthy donors.</title>
        <authorList>
            <person name="Lin H."/>
            <person name="Littmann E."/>
            <person name="Kohout C."/>
            <person name="Pamer E.G."/>
        </authorList>
    </citation>
    <scope>NUCLEOTIDE SEQUENCE [LARGE SCALE GENOMIC DNA]</scope>
    <source>
        <strain evidence="5 6">DFI.1.165</strain>
    </source>
</reference>
<dbReference type="PRINTS" id="PR00037">
    <property type="entry name" value="HTHLACR"/>
</dbReference>
<evidence type="ECO:0000313" key="6">
    <source>
        <dbReference type="Proteomes" id="UP001299546"/>
    </source>
</evidence>
<dbReference type="InterPro" id="IPR037171">
    <property type="entry name" value="NagB/RpiA_transferase-like"/>
</dbReference>
<dbReference type="InterPro" id="IPR018356">
    <property type="entry name" value="Tscrpt_reg_HTH_DeoR_CS"/>
</dbReference>
<keyword evidence="6" id="KW-1185">Reference proteome</keyword>
<evidence type="ECO:0000256" key="2">
    <source>
        <dbReference type="ARBA" id="ARBA00023125"/>
    </source>
</evidence>
<dbReference type="Pfam" id="PF08220">
    <property type="entry name" value="HTH_DeoR"/>
    <property type="match status" value="1"/>
</dbReference>
<dbReference type="SUPFAM" id="SSF46785">
    <property type="entry name" value="Winged helix' DNA-binding domain"/>
    <property type="match status" value="1"/>
</dbReference>
<keyword evidence="3" id="KW-0804">Transcription</keyword>
<gene>
    <name evidence="5" type="ORF">LIZ65_16565</name>
</gene>
<dbReference type="InterPro" id="IPR001034">
    <property type="entry name" value="DeoR_HTH"/>
</dbReference>
<dbReference type="SMART" id="SM01134">
    <property type="entry name" value="DeoRC"/>
    <property type="match status" value="1"/>
</dbReference>
<accession>A0ABS8DKG1</accession>
<evidence type="ECO:0000259" key="4">
    <source>
        <dbReference type="PROSITE" id="PS51000"/>
    </source>
</evidence>
<evidence type="ECO:0000256" key="3">
    <source>
        <dbReference type="ARBA" id="ARBA00023163"/>
    </source>
</evidence>
<evidence type="ECO:0000313" key="5">
    <source>
        <dbReference type="EMBL" id="MCB7388903.1"/>
    </source>
</evidence>
<dbReference type="InterPro" id="IPR050313">
    <property type="entry name" value="Carb_Metab_HTH_regulators"/>
</dbReference>
<proteinExistence type="predicted"/>